<dbReference type="InterPro" id="IPR000330">
    <property type="entry name" value="SNF2_N"/>
</dbReference>
<evidence type="ECO:0000256" key="1">
    <source>
        <dbReference type="ARBA" id="ARBA00022801"/>
    </source>
</evidence>
<sequence>MNNTKYIIHQGQYFYIYFRYDPAIIGVIKSSFPEYKYEVARKRWKVPARFRIEVERFAYANGFIFGLPVEEEKTFDVPELPELAIDIPLKMPMYPYQKTGVAFNIAKQRTIIGDKPGLGKTVQSIATIIAGDAFPCLIICPSGLKENWKREWHKWSDKKAMILEDRIKTTFPRYWEHAMADVFIVNYESLTKYFVQQLPKRIKGEPWTVKDVVFKDKNVQLFKSVVVDESHRCKSFSTRQTKLTKGICAGKEYILLCTGTPVVNKPIDLVPQLGIINQLRIFGGYEQFIKRYCGGPNNASNLNELNCILKANCFYQRTKEEVLKDLPSKVRQIVYCNITTRKEYLEAEKNLKRYLEQFEKADDARVQRAMQAEIMVQMGVLKRISALGKLQEVFDYVDDILESGEKMVLFIHLKDVAQAVKSRYPGAVMVTGQENAEQKQHSVDSFQKDPNVKLIICSIKAAGVGITLTAASNVGFVEQSWTAADQEQCEDRCHRIGQKNSVNAIYFLGKNTIDEYIYSIINKKRNIAAKVTGNEELIEVSVIDNLINLFNQKVA</sequence>
<dbReference type="RefSeq" id="WP_106293804.1">
    <property type="nucleotide sequence ID" value="NZ_PVTH01000007.1"/>
</dbReference>
<dbReference type="InterPro" id="IPR038718">
    <property type="entry name" value="SNF2-like_sf"/>
</dbReference>
<dbReference type="InterPro" id="IPR027417">
    <property type="entry name" value="P-loop_NTPase"/>
</dbReference>
<name>A0A2T0U0Q3_9SPHI</name>
<dbReference type="OrthoDB" id="9814088at2"/>
<feature type="coiled-coil region" evidence="2">
    <location>
        <begin position="337"/>
        <end position="364"/>
    </location>
</feature>
<dbReference type="GO" id="GO:0005524">
    <property type="term" value="F:ATP binding"/>
    <property type="evidence" value="ECO:0007669"/>
    <property type="project" value="InterPro"/>
</dbReference>
<comment type="caution">
    <text evidence="5">The sequence shown here is derived from an EMBL/GenBank/DDBJ whole genome shotgun (WGS) entry which is preliminary data.</text>
</comment>
<dbReference type="PROSITE" id="PS51192">
    <property type="entry name" value="HELICASE_ATP_BIND_1"/>
    <property type="match status" value="1"/>
</dbReference>
<proteinExistence type="predicted"/>
<evidence type="ECO:0000259" key="3">
    <source>
        <dbReference type="PROSITE" id="PS51192"/>
    </source>
</evidence>
<dbReference type="PROSITE" id="PS51194">
    <property type="entry name" value="HELICASE_CTER"/>
    <property type="match status" value="1"/>
</dbReference>
<dbReference type="GO" id="GO:0006281">
    <property type="term" value="P:DNA repair"/>
    <property type="evidence" value="ECO:0007669"/>
    <property type="project" value="TreeGrafter"/>
</dbReference>
<evidence type="ECO:0000259" key="4">
    <source>
        <dbReference type="PROSITE" id="PS51194"/>
    </source>
</evidence>
<evidence type="ECO:0000256" key="2">
    <source>
        <dbReference type="SAM" id="Coils"/>
    </source>
</evidence>
<dbReference type="GO" id="GO:0016787">
    <property type="term" value="F:hydrolase activity"/>
    <property type="evidence" value="ECO:0007669"/>
    <property type="project" value="UniProtKB-KW"/>
</dbReference>
<keyword evidence="1" id="KW-0378">Hydrolase</keyword>
<evidence type="ECO:0000313" key="6">
    <source>
        <dbReference type="Proteomes" id="UP000238034"/>
    </source>
</evidence>
<dbReference type="AlphaFoldDB" id="A0A2T0U0Q3"/>
<dbReference type="InterPro" id="IPR001650">
    <property type="entry name" value="Helicase_C-like"/>
</dbReference>
<feature type="domain" description="Helicase ATP-binding" evidence="3">
    <location>
        <begin position="101"/>
        <end position="279"/>
    </location>
</feature>
<dbReference type="GO" id="GO:0031297">
    <property type="term" value="P:replication fork processing"/>
    <property type="evidence" value="ECO:0007669"/>
    <property type="project" value="TreeGrafter"/>
</dbReference>
<dbReference type="CDD" id="cd18793">
    <property type="entry name" value="SF2_C_SNF"/>
    <property type="match status" value="1"/>
</dbReference>
<feature type="domain" description="Helicase C-terminal" evidence="4">
    <location>
        <begin position="392"/>
        <end position="538"/>
    </location>
</feature>
<dbReference type="Gene3D" id="3.40.50.300">
    <property type="entry name" value="P-loop containing nucleotide triphosphate hydrolases"/>
    <property type="match status" value="1"/>
</dbReference>
<dbReference type="EMBL" id="PVTH01000007">
    <property type="protein sequence ID" value="PRY51500.1"/>
    <property type="molecule type" value="Genomic_DNA"/>
</dbReference>
<dbReference type="SUPFAM" id="SSF52540">
    <property type="entry name" value="P-loop containing nucleoside triphosphate hydrolases"/>
    <property type="match status" value="2"/>
</dbReference>
<dbReference type="Pfam" id="PF00271">
    <property type="entry name" value="Helicase_C"/>
    <property type="match status" value="1"/>
</dbReference>
<dbReference type="PANTHER" id="PTHR45766">
    <property type="entry name" value="DNA ANNEALING HELICASE AND ENDONUCLEASE ZRANB3 FAMILY MEMBER"/>
    <property type="match status" value="1"/>
</dbReference>
<accession>A0A2T0U0Q3</accession>
<dbReference type="SMART" id="SM00487">
    <property type="entry name" value="DEXDc"/>
    <property type="match status" value="1"/>
</dbReference>
<dbReference type="InterPro" id="IPR014001">
    <property type="entry name" value="Helicase_ATP-bd"/>
</dbReference>
<dbReference type="Proteomes" id="UP000238034">
    <property type="component" value="Unassembled WGS sequence"/>
</dbReference>
<dbReference type="Gene3D" id="3.40.50.10810">
    <property type="entry name" value="Tandem AAA-ATPase domain"/>
    <property type="match status" value="1"/>
</dbReference>
<dbReference type="InterPro" id="IPR049730">
    <property type="entry name" value="SNF2/RAD54-like_C"/>
</dbReference>
<keyword evidence="6" id="KW-1185">Reference proteome</keyword>
<gene>
    <name evidence="5" type="ORF">B0I27_10786</name>
</gene>
<organism evidence="5 6">
    <name type="scientific">Arcticibacter pallidicorallinus</name>
    <dbReference type="NCBI Taxonomy" id="1259464"/>
    <lineage>
        <taxon>Bacteria</taxon>
        <taxon>Pseudomonadati</taxon>
        <taxon>Bacteroidota</taxon>
        <taxon>Sphingobacteriia</taxon>
        <taxon>Sphingobacteriales</taxon>
        <taxon>Sphingobacteriaceae</taxon>
        <taxon>Arcticibacter</taxon>
    </lineage>
</organism>
<evidence type="ECO:0000313" key="5">
    <source>
        <dbReference type="EMBL" id="PRY51500.1"/>
    </source>
</evidence>
<dbReference type="Pfam" id="PF00176">
    <property type="entry name" value="SNF2-rel_dom"/>
    <property type="match status" value="1"/>
</dbReference>
<dbReference type="SMART" id="SM00490">
    <property type="entry name" value="HELICc"/>
    <property type="match status" value="1"/>
</dbReference>
<reference evidence="5 6" key="1">
    <citation type="submission" date="2018-03" db="EMBL/GenBank/DDBJ databases">
        <title>Genomic Encyclopedia of Type Strains, Phase III (KMG-III): the genomes of soil and plant-associated and newly described type strains.</title>
        <authorList>
            <person name="Whitman W."/>
        </authorList>
    </citation>
    <scope>NUCLEOTIDE SEQUENCE [LARGE SCALE GENOMIC DNA]</scope>
    <source>
        <strain evidence="5 6">CGMCC 1.9313</strain>
    </source>
</reference>
<protein>
    <submittedName>
        <fullName evidence="5">SWI/SNF-related matrix-associated actin-dependent regulator 1 of chromatin subfamily A</fullName>
    </submittedName>
</protein>
<keyword evidence="2" id="KW-0175">Coiled coil</keyword>
<dbReference type="PANTHER" id="PTHR45766:SF6">
    <property type="entry name" value="SWI_SNF-RELATED MATRIX-ASSOCIATED ACTIN-DEPENDENT REGULATOR OF CHROMATIN SUBFAMILY A-LIKE PROTEIN 1"/>
    <property type="match status" value="1"/>
</dbReference>